<dbReference type="HOGENOM" id="CLU_2250496_0_0_1"/>
<dbReference type="KEGG" id="hir:HETIRDRAFT_478085"/>
<name>W4JZB5_HETIT</name>
<keyword evidence="3" id="KW-1185">Reference proteome</keyword>
<accession>W4JZB5</accession>
<dbReference type="GeneID" id="20677801"/>
<feature type="transmembrane region" description="Helical" evidence="1">
    <location>
        <begin position="21"/>
        <end position="42"/>
    </location>
</feature>
<sequence length="104" mass="11512">MRGDDRLVRSRSRCEGVRDARCVAMYLLLLFGSPACFFLGFWPRLSCVALFHFFLLLLDETRRGLPASTSTAIGDGEEGGREGGRRCRIVVRATTSCRLPALAS</sequence>
<dbReference type="EMBL" id="KI925461">
    <property type="protein sequence ID" value="ETW78794.1"/>
    <property type="molecule type" value="Genomic_DNA"/>
</dbReference>
<evidence type="ECO:0000313" key="3">
    <source>
        <dbReference type="Proteomes" id="UP000030671"/>
    </source>
</evidence>
<dbReference type="Proteomes" id="UP000030671">
    <property type="component" value="Unassembled WGS sequence"/>
</dbReference>
<dbReference type="RefSeq" id="XP_009549099.1">
    <property type="nucleotide sequence ID" value="XM_009550804.1"/>
</dbReference>
<proteinExistence type="predicted"/>
<keyword evidence="1" id="KW-0472">Membrane</keyword>
<keyword evidence="1" id="KW-1133">Transmembrane helix</keyword>
<evidence type="ECO:0000256" key="1">
    <source>
        <dbReference type="SAM" id="Phobius"/>
    </source>
</evidence>
<organism evidence="2 3">
    <name type="scientific">Heterobasidion irregulare (strain TC 32-1)</name>
    <dbReference type="NCBI Taxonomy" id="747525"/>
    <lineage>
        <taxon>Eukaryota</taxon>
        <taxon>Fungi</taxon>
        <taxon>Dikarya</taxon>
        <taxon>Basidiomycota</taxon>
        <taxon>Agaricomycotina</taxon>
        <taxon>Agaricomycetes</taxon>
        <taxon>Russulales</taxon>
        <taxon>Bondarzewiaceae</taxon>
        <taxon>Heterobasidion</taxon>
        <taxon>Heterobasidion annosum species complex</taxon>
    </lineage>
</organism>
<protein>
    <submittedName>
        <fullName evidence="2">Uncharacterized protein</fullName>
    </submittedName>
</protein>
<reference evidence="2 3" key="1">
    <citation type="journal article" date="2012" name="New Phytol.">
        <title>Insight into trade-off between wood decay and parasitism from the genome of a fungal forest pathogen.</title>
        <authorList>
            <person name="Olson A."/>
            <person name="Aerts A."/>
            <person name="Asiegbu F."/>
            <person name="Belbahri L."/>
            <person name="Bouzid O."/>
            <person name="Broberg A."/>
            <person name="Canback B."/>
            <person name="Coutinho P.M."/>
            <person name="Cullen D."/>
            <person name="Dalman K."/>
            <person name="Deflorio G."/>
            <person name="van Diepen L.T."/>
            <person name="Dunand C."/>
            <person name="Duplessis S."/>
            <person name="Durling M."/>
            <person name="Gonthier P."/>
            <person name="Grimwood J."/>
            <person name="Fossdal C.G."/>
            <person name="Hansson D."/>
            <person name="Henrissat B."/>
            <person name="Hietala A."/>
            <person name="Himmelstrand K."/>
            <person name="Hoffmeister D."/>
            <person name="Hogberg N."/>
            <person name="James T.Y."/>
            <person name="Karlsson M."/>
            <person name="Kohler A."/>
            <person name="Kues U."/>
            <person name="Lee Y.H."/>
            <person name="Lin Y.C."/>
            <person name="Lind M."/>
            <person name="Lindquist E."/>
            <person name="Lombard V."/>
            <person name="Lucas S."/>
            <person name="Lunden K."/>
            <person name="Morin E."/>
            <person name="Murat C."/>
            <person name="Park J."/>
            <person name="Raffaello T."/>
            <person name="Rouze P."/>
            <person name="Salamov A."/>
            <person name="Schmutz J."/>
            <person name="Solheim H."/>
            <person name="Stahlberg J."/>
            <person name="Velez H."/>
            <person name="de Vries R.P."/>
            <person name="Wiebenga A."/>
            <person name="Woodward S."/>
            <person name="Yakovlev I."/>
            <person name="Garbelotto M."/>
            <person name="Martin F."/>
            <person name="Grigoriev I.V."/>
            <person name="Stenlid J."/>
        </authorList>
    </citation>
    <scope>NUCLEOTIDE SEQUENCE [LARGE SCALE GENOMIC DNA]</scope>
    <source>
        <strain evidence="2 3">TC 32-1</strain>
    </source>
</reference>
<gene>
    <name evidence="2" type="ORF">HETIRDRAFT_478085</name>
</gene>
<dbReference type="InParanoid" id="W4JZB5"/>
<dbReference type="AlphaFoldDB" id="W4JZB5"/>
<evidence type="ECO:0000313" key="2">
    <source>
        <dbReference type="EMBL" id="ETW78794.1"/>
    </source>
</evidence>
<keyword evidence="1" id="KW-0812">Transmembrane</keyword>